<sequence length="422" mass="44910">MRFLFTTFEGGGHVAPALLVARRLRDTGHEVAFLSDAANRSQAEDAGLAFEAWRTAPNRVAMAQADDPLQDWKRRWPPAVVRAICDAVLARPALRYAQDTIGSIERFHPDAVISNELLFGAMMAAERCGLPLGLLTANVWCFPTRTDLPPFGPGFRPGGWFAARRDRNARAMIASWYDHALPDLNAARRAIGLPPLDRALDQLAAAKTVMLGTSQAFDFGEEPPPAPFAYAGPLGEVPNWARSAPIPDAIAAATAPIVLISFSTTFQGQAGAIARCVQALASLPVQGVVTLGPAIPPGSVRAASNVAVLTEASHDRLVPLAAAVIAHGGHGTVIRALMHGVPIVCMPMGRDHPENAARIIHHGAGLRLSRSASPRSIRAAVMRLLRQPEFARAAKLLGARIRAEANGGRLAAKAFLGMARSR</sequence>
<evidence type="ECO:0000313" key="2">
    <source>
        <dbReference type="EMBL" id="MBR0664741.1"/>
    </source>
</evidence>
<dbReference type="PANTHER" id="PTHR48050:SF13">
    <property type="entry name" value="STEROL 3-BETA-GLUCOSYLTRANSFERASE UGT80A2"/>
    <property type="match status" value="1"/>
</dbReference>
<protein>
    <submittedName>
        <fullName evidence="2">Glycosyltransferase family 1 protein</fullName>
    </submittedName>
</protein>
<dbReference type="PANTHER" id="PTHR48050">
    <property type="entry name" value="STEROL 3-BETA-GLUCOSYLTRANSFERASE"/>
    <property type="match status" value="1"/>
</dbReference>
<dbReference type="RefSeq" id="WP_211852403.1">
    <property type="nucleotide sequence ID" value="NZ_JAAGBB010000010.1"/>
</dbReference>
<name>A0ABS5EWR9_9PROT</name>
<accession>A0ABS5EWR9</accession>
<dbReference type="InterPro" id="IPR002213">
    <property type="entry name" value="UDP_glucos_trans"/>
</dbReference>
<feature type="domain" description="Erythromycin biosynthesis protein CIII-like C-terminal" evidence="1">
    <location>
        <begin position="314"/>
        <end position="398"/>
    </location>
</feature>
<dbReference type="SUPFAM" id="SSF53756">
    <property type="entry name" value="UDP-Glycosyltransferase/glycogen phosphorylase"/>
    <property type="match status" value="1"/>
</dbReference>
<dbReference type="CDD" id="cd03784">
    <property type="entry name" value="GT1_Gtf-like"/>
    <property type="match status" value="1"/>
</dbReference>
<organism evidence="2 3">
    <name type="scientific">Plastoroseomonas hellenica</name>
    <dbReference type="NCBI Taxonomy" id="2687306"/>
    <lineage>
        <taxon>Bacteria</taxon>
        <taxon>Pseudomonadati</taxon>
        <taxon>Pseudomonadota</taxon>
        <taxon>Alphaproteobacteria</taxon>
        <taxon>Acetobacterales</taxon>
        <taxon>Acetobacteraceae</taxon>
        <taxon>Plastoroseomonas</taxon>
    </lineage>
</organism>
<dbReference type="InterPro" id="IPR050426">
    <property type="entry name" value="Glycosyltransferase_28"/>
</dbReference>
<dbReference type="Pfam" id="PF06722">
    <property type="entry name" value="EryCIII-like_C"/>
    <property type="match status" value="1"/>
</dbReference>
<dbReference type="EMBL" id="JAAGBB010000010">
    <property type="protein sequence ID" value="MBR0664741.1"/>
    <property type="molecule type" value="Genomic_DNA"/>
</dbReference>
<comment type="caution">
    <text evidence="2">The sequence shown here is derived from an EMBL/GenBank/DDBJ whole genome shotgun (WGS) entry which is preliminary data.</text>
</comment>
<evidence type="ECO:0000313" key="3">
    <source>
        <dbReference type="Proteomes" id="UP001196870"/>
    </source>
</evidence>
<dbReference type="Gene3D" id="3.40.50.2000">
    <property type="entry name" value="Glycogen Phosphorylase B"/>
    <property type="match status" value="2"/>
</dbReference>
<reference evidence="3" key="1">
    <citation type="journal article" date="2021" name="Syst. Appl. Microbiol.">
        <title>Roseomonas hellenica sp. nov., isolated from roots of wild-growing Alkanna tinctoria.</title>
        <authorList>
            <person name="Rat A."/>
            <person name="Naranjo H.D."/>
            <person name="Lebbe L."/>
            <person name="Cnockaert M."/>
            <person name="Krigas N."/>
            <person name="Grigoriadou K."/>
            <person name="Maloupa E."/>
            <person name="Willems A."/>
        </authorList>
    </citation>
    <scope>NUCLEOTIDE SEQUENCE [LARGE SCALE GENOMIC DNA]</scope>
    <source>
        <strain evidence="3">LMG 31523</strain>
    </source>
</reference>
<dbReference type="InterPro" id="IPR010610">
    <property type="entry name" value="EryCIII-like_C"/>
</dbReference>
<keyword evidence="3" id="KW-1185">Reference proteome</keyword>
<dbReference type="Proteomes" id="UP001196870">
    <property type="component" value="Unassembled WGS sequence"/>
</dbReference>
<proteinExistence type="predicted"/>
<gene>
    <name evidence="2" type="ORF">GXW71_10300</name>
</gene>
<evidence type="ECO:0000259" key="1">
    <source>
        <dbReference type="Pfam" id="PF06722"/>
    </source>
</evidence>